<dbReference type="PANTHER" id="PTHR28288:SF1">
    <property type="entry name" value="INHIBITOR I9 DOMAIN-CONTAINING PROTEIN"/>
    <property type="match status" value="1"/>
</dbReference>
<organism evidence="3 4">
    <name type="scientific">Paraphoma chrysanthemicola</name>
    <dbReference type="NCBI Taxonomy" id="798071"/>
    <lineage>
        <taxon>Eukaryota</taxon>
        <taxon>Fungi</taxon>
        <taxon>Dikarya</taxon>
        <taxon>Ascomycota</taxon>
        <taxon>Pezizomycotina</taxon>
        <taxon>Dothideomycetes</taxon>
        <taxon>Pleosporomycetidae</taxon>
        <taxon>Pleosporales</taxon>
        <taxon>Pleosporineae</taxon>
        <taxon>Phaeosphaeriaceae</taxon>
        <taxon>Paraphoma</taxon>
    </lineage>
</organism>
<keyword evidence="2" id="KW-0732">Signal</keyword>
<evidence type="ECO:0000313" key="4">
    <source>
        <dbReference type="Proteomes" id="UP000813461"/>
    </source>
</evidence>
<dbReference type="OrthoDB" id="3888684at2759"/>
<dbReference type="SUPFAM" id="SSF54897">
    <property type="entry name" value="Protease propeptides/inhibitors"/>
    <property type="match status" value="1"/>
</dbReference>
<reference evidence="3" key="1">
    <citation type="journal article" date="2021" name="Nat. Commun.">
        <title>Genetic determinants of endophytism in the Arabidopsis root mycobiome.</title>
        <authorList>
            <person name="Mesny F."/>
            <person name="Miyauchi S."/>
            <person name="Thiergart T."/>
            <person name="Pickel B."/>
            <person name="Atanasova L."/>
            <person name="Karlsson M."/>
            <person name="Huettel B."/>
            <person name="Barry K.W."/>
            <person name="Haridas S."/>
            <person name="Chen C."/>
            <person name="Bauer D."/>
            <person name="Andreopoulos W."/>
            <person name="Pangilinan J."/>
            <person name="LaButti K."/>
            <person name="Riley R."/>
            <person name="Lipzen A."/>
            <person name="Clum A."/>
            <person name="Drula E."/>
            <person name="Henrissat B."/>
            <person name="Kohler A."/>
            <person name="Grigoriev I.V."/>
            <person name="Martin F.M."/>
            <person name="Hacquard S."/>
        </authorList>
    </citation>
    <scope>NUCLEOTIDE SEQUENCE</scope>
    <source>
        <strain evidence="3">MPI-SDFR-AT-0120</strain>
    </source>
</reference>
<evidence type="ECO:0000256" key="1">
    <source>
        <dbReference type="ARBA" id="ARBA00038069"/>
    </source>
</evidence>
<accession>A0A8K0W0W4</accession>
<dbReference type="AlphaFoldDB" id="A0A8K0W0W4"/>
<evidence type="ECO:0000256" key="2">
    <source>
        <dbReference type="SAM" id="SignalP"/>
    </source>
</evidence>
<dbReference type="Gene3D" id="3.30.70.80">
    <property type="entry name" value="Peptidase S8 propeptide/proteinase inhibitor I9"/>
    <property type="match status" value="1"/>
</dbReference>
<name>A0A8K0W0W4_9PLEO</name>
<dbReference type="EMBL" id="JAGMVJ010000006">
    <property type="protein sequence ID" value="KAH7089766.1"/>
    <property type="molecule type" value="Genomic_DNA"/>
</dbReference>
<dbReference type="InterPro" id="IPR037045">
    <property type="entry name" value="S8pro/Inhibitor_I9_sf"/>
</dbReference>
<evidence type="ECO:0000313" key="3">
    <source>
        <dbReference type="EMBL" id="KAH7089766.1"/>
    </source>
</evidence>
<comment type="caution">
    <text evidence="3">The sequence shown here is derived from an EMBL/GenBank/DDBJ whole genome shotgun (WGS) entry which is preliminary data.</text>
</comment>
<dbReference type="InterPro" id="IPR052471">
    <property type="entry name" value="PBI_I9"/>
</dbReference>
<gene>
    <name evidence="3" type="ORF">FB567DRAFT_590565</name>
</gene>
<protein>
    <submittedName>
        <fullName evidence="3">Uncharacterized protein</fullName>
    </submittedName>
</protein>
<keyword evidence="4" id="KW-1185">Reference proteome</keyword>
<comment type="similarity">
    <text evidence="1">Belongs to the protease inhibitor I9 family.</text>
</comment>
<dbReference type="GO" id="GO:0042144">
    <property type="term" value="P:vacuole fusion, non-autophagic"/>
    <property type="evidence" value="ECO:0007669"/>
    <property type="project" value="TreeGrafter"/>
</dbReference>
<feature type="signal peptide" evidence="2">
    <location>
        <begin position="1"/>
        <end position="19"/>
    </location>
</feature>
<proteinExistence type="inferred from homology"/>
<dbReference type="GO" id="GO:0004866">
    <property type="term" value="F:endopeptidase inhibitor activity"/>
    <property type="evidence" value="ECO:0007669"/>
    <property type="project" value="TreeGrafter"/>
</dbReference>
<dbReference type="Proteomes" id="UP000813461">
    <property type="component" value="Unassembled WGS sequence"/>
</dbReference>
<sequence>MRFILASVVVALFATFAMAVAPHKSVIMSWPNDTPDSVVEEAKQAIIAAKGVITHEYNIIKGFACHGPASVFEKVSTMNADHKPEIEEDGIVYTQENKE</sequence>
<dbReference type="PANTHER" id="PTHR28288">
    <property type="entry name" value="PROTEASE B INHIBITOR 2"/>
    <property type="match status" value="1"/>
</dbReference>
<feature type="chain" id="PRO_5035458466" evidence="2">
    <location>
        <begin position="20"/>
        <end position="99"/>
    </location>
</feature>